<sequence length="438" mass="51544">MNKRIIIMNDILELKTIKESIMKVKSNLEYDINKEESLTLLNDTLTKLKYMTFDFSKDVRNKKIEEFSHFLFDKFTEMTNFSHTIEVFQEDYSDVIPKENMKQYIDEFVRDNKYNSDLTFDDFMNNKILELKAETVFNYESEIASKLIDILNSPTIPQDIRNTYDMLVAENDGNKNLDMWDLLDFAGYNGPEIDWHDFIGIYDINIMFATENEKNLDMGSIYGMTYIEDVPDDIAEHEFMEDNFKKKCDNALTYLLHTQGYTLADFYKVLYKNEKADNFLDSVKAEFYNCTSFMRELTILTVLDRDNIEDFVDGINNSDKNLLFKAYSTVGLYNEWQGSGGPFEITLDKDFEIPTSMIRNIQFEHIHDKNINNGYTVDDVYSFASSSWCDNMEITDADNSKIISEDYSDAFKILCEAKEEYLEEQEQIKNRFDYEFGD</sequence>
<dbReference type="Proteomes" id="UP000260758">
    <property type="component" value="Unassembled WGS sequence"/>
</dbReference>
<gene>
    <name evidence="1" type="ORF">DXB99_01740</name>
</gene>
<dbReference type="EMBL" id="QSTP01000001">
    <property type="protein sequence ID" value="RGM75279.1"/>
    <property type="molecule type" value="Genomic_DNA"/>
</dbReference>
<evidence type="ECO:0000313" key="2">
    <source>
        <dbReference type="Proteomes" id="UP000260758"/>
    </source>
</evidence>
<evidence type="ECO:0000313" key="1">
    <source>
        <dbReference type="EMBL" id="RGM75279.1"/>
    </source>
</evidence>
<dbReference type="AlphaFoldDB" id="A0A3E4YKJ2"/>
<protein>
    <submittedName>
        <fullName evidence="1">Uncharacterized protein</fullName>
    </submittedName>
</protein>
<reference evidence="1 2" key="1">
    <citation type="submission" date="2018-08" db="EMBL/GenBank/DDBJ databases">
        <title>A genome reference for cultivated species of the human gut microbiota.</title>
        <authorList>
            <person name="Zou Y."/>
            <person name="Xue W."/>
            <person name="Luo G."/>
        </authorList>
    </citation>
    <scope>NUCLEOTIDE SEQUENCE [LARGE SCALE GENOMIC DNA]</scope>
    <source>
        <strain evidence="1 2">OM07-13</strain>
    </source>
</reference>
<proteinExistence type="predicted"/>
<organism evidence="1 2">
    <name type="scientific">Agathobacter rectalis</name>
    <dbReference type="NCBI Taxonomy" id="39491"/>
    <lineage>
        <taxon>Bacteria</taxon>
        <taxon>Bacillati</taxon>
        <taxon>Bacillota</taxon>
        <taxon>Clostridia</taxon>
        <taxon>Lachnospirales</taxon>
        <taxon>Lachnospiraceae</taxon>
        <taxon>Agathobacter</taxon>
    </lineage>
</organism>
<name>A0A3E4YKJ2_9FIRM</name>
<accession>A0A3E4YKJ2</accession>
<comment type="caution">
    <text evidence="1">The sequence shown here is derived from an EMBL/GenBank/DDBJ whole genome shotgun (WGS) entry which is preliminary data.</text>
</comment>